<feature type="region of interest" description="Disordered" evidence="3">
    <location>
        <begin position="449"/>
        <end position="495"/>
    </location>
</feature>
<feature type="region of interest" description="Disordered" evidence="3">
    <location>
        <begin position="168"/>
        <end position="198"/>
    </location>
</feature>
<proteinExistence type="predicted"/>
<sequence length="648" mass="71591">MFYSHEILNSRQYGVATIWLVATIGNKFNVKRVGKKAIQEVDVTRACEKIIEPGAPIALRLQGSLLYGVSKVYEQKCHYMLTDVQKIQGHMMTFLRQFENLMIMDDPDFFPDGNILPDPTADMFVLSQQSNKTSSQMSPYSLQSGASSSGNEQFPIQIELRESSISEAHASHHGLKGLSSAHRPTAMGNQDDPFGEELEGPMDFGIQIDEFGNIVESAEPGPIIFDDPDFPAVPDIERPEGVAAREQPHMDEQGDVFMMDEQPLPDAEALPARQDQENPDASVVGEQSERPAPAPAQRQRKRKMIIADKDIEISRNVMRDWQTEYLNNCAAKNTYTVSTTQAKKNAVHLTFGLGIGNIGQSLGIPGMIHPLAVDFTGDSLFTAYTGLVMQEKKTRKRVRSAAEPVEADGEERRVRPRLEEDGQQQGRGLDVDDVFEFGLHESPPEIGREAQSALDDHPSSAMPWNRGSSLMPGSSVQKGGSVQAGREQSSPLRGRGDVQDIVRYSSDADMGFMDFGIGGPQSADSFFDGMPIPELPEEAPAEEVSAEVENQYTREALDREGNNFLGYIDQTVRENGERRHDEDFEQQRKWISFDDVFVPSTTDRATAAQAFYHVLTLVTKGQMVVEQDGEGKIPFGGIHVGVKLPPGA</sequence>
<organism evidence="6 7">
    <name type="scientific">Seiridium cardinale</name>
    <dbReference type="NCBI Taxonomy" id="138064"/>
    <lineage>
        <taxon>Eukaryota</taxon>
        <taxon>Fungi</taxon>
        <taxon>Dikarya</taxon>
        <taxon>Ascomycota</taxon>
        <taxon>Pezizomycotina</taxon>
        <taxon>Sordariomycetes</taxon>
        <taxon>Xylariomycetidae</taxon>
        <taxon>Amphisphaeriales</taxon>
        <taxon>Sporocadaceae</taxon>
        <taxon>Seiridium</taxon>
    </lineage>
</organism>
<dbReference type="InterPro" id="IPR006910">
    <property type="entry name" value="Rad21_Rec8_N"/>
</dbReference>
<comment type="caution">
    <text evidence="6">The sequence shown here is derived from an EMBL/GenBank/DDBJ whole genome shotgun (WGS) entry which is preliminary data.</text>
</comment>
<feature type="compositionally biased region" description="Basic and acidic residues" evidence="3">
    <location>
        <begin position="449"/>
        <end position="458"/>
    </location>
</feature>
<dbReference type="Pfam" id="PF04825">
    <property type="entry name" value="Rad21_Rec8_N"/>
    <property type="match status" value="1"/>
</dbReference>
<reference evidence="6 7" key="1">
    <citation type="submission" date="2024-02" db="EMBL/GenBank/DDBJ databases">
        <title>First draft genome assembly of two strains of Seiridium cardinale.</title>
        <authorList>
            <person name="Emiliani G."/>
            <person name="Scali E."/>
        </authorList>
    </citation>
    <scope>NUCLEOTIDE SEQUENCE [LARGE SCALE GENOMIC DNA]</scope>
    <source>
        <strain evidence="6 7">BM-138-000479</strain>
    </source>
</reference>
<feature type="domain" description="Rad21/Rec8-like protein C-terminal eukaryotic" evidence="4">
    <location>
        <begin position="598"/>
        <end position="628"/>
    </location>
</feature>
<comment type="subcellular location">
    <subcellularLocation>
        <location evidence="1">Nucleus</location>
    </subcellularLocation>
</comment>
<dbReference type="PANTHER" id="PTHR12585">
    <property type="entry name" value="SCC1 / RAD21 FAMILY MEMBER"/>
    <property type="match status" value="1"/>
</dbReference>
<feature type="compositionally biased region" description="Polar residues" evidence="3">
    <location>
        <begin position="466"/>
        <end position="491"/>
    </location>
</feature>
<dbReference type="InterPro" id="IPR039781">
    <property type="entry name" value="Rad21/Rec8-like"/>
</dbReference>
<dbReference type="EMBL" id="JARVKM010000139">
    <property type="protein sequence ID" value="KAK9769302.1"/>
    <property type="molecule type" value="Genomic_DNA"/>
</dbReference>
<keyword evidence="7" id="KW-1185">Reference proteome</keyword>
<feature type="compositionally biased region" description="Basic and acidic residues" evidence="3">
    <location>
        <begin position="410"/>
        <end position="420"/>
    </location>
</feature>
<evidence type="ECO:0000256" key="1">
    <source>
        <dbReference type="ARBA" id="ARBA00004123"/>
    </source>
</evidence>
<evidence type="ECO:0000259" key="4">
    <source>
        <dbReference type="Pfam" id="PF04824"/>
    </source>
</evidence>
<dbReference type="Proteomes" id="UP001465668">
    <property type="component" value="Unassembled WGS sequence"/>
</dbReference>
<feature type="region of interest" description="Disordered" evidence="3">
    <location>
        <begin position="272"/>
        <end position="301"/>
    </location>
</feature>
<feature type="region of interest" description="Disordered" evidence="3">
    <location>
        <begin position="395"/>
        <end position="430"/>
    </location>
</feature>
<feature type="domain" description="Rad21/Rec8-like protein N-terminal" evidence="5">
    <location>
        <begin position="1"/>
        <end position="99"/>
    </location>
</feature>
<keyword evidence="2" id="KW-0539">Nucleus</keyword>
<evidence type="ECO:0000256" key="3">
    <source>
        <dbReference type="SAM" id="MobiDB-lite"/>
    </source>
</evidence>
<protein>
    <submittedName>
        <fullName evidence="6">Rec8 like protein-domain-containing protein</fullName>
    </submittedName>
</protein>
<accession>A0ABR2X696</accession>
<evidence type="ECO:0000313" key="7">
    <source>
        <dbReference type="Proteomes" id="UP001465668"/>
    </source>
</evidence>
<dbReference type="InterPro" id="IPR006909">
    <property type="entry name" value="Rad21/Rec8_C_eu"/>
</dbReference>
<name>A0ABR2X696_9PEZI</name>
<evidence type="ECO:0000259" key="5">
    <source>
        <dbReference type="Pfam" id="PF04825"/>
    </source>
</evidence>
<dbReference type="CDD" id="cd21789">
    <property type="entry name" value="Rad21_Rec8_M_SpRec8p-like"/>
    <property type="match status" value="1"/>
</dbReference>
<evidence type="ECO:0000256" key="2">
    <source>
        <dbReference type="ARBA" id="ARBA00023242"/>
    </source>
</evidence>
<dbReference type="PANTHER" id="PTHR12585:SF70">
    <property type="entry name" value="RAD21_REC8 N TERMINAL DOMAIN PROTEIN (AFU_ORTHOLOGUE AFUA_6G02900)"/>
    <property type="match status" value="1"/>
</dbReference>
<evidence type="ECO:0000313" key="6">
    <source>
        <dbReference type="EMBL" id="KAK9769302.1"/>
    </source>
</evidence>
<gene>
    <name evidence="6" type="ORF">SCAR479_14016</name>
</gene>
<dbReference type="Pfam" id="PF04824">
    <property type="entry name" value="Rad21_Rec8"/>
    <property type="match status" value="1"/>
</dbReference>